<accession>A0A427B061</accession>
<dbReference type="PANTHER" id="PTHR43358:SF1">
    <property type="entry name" value="ALPHA_BETA-HYDROLASES SUPERFAMILY PROTEIN"/>
    <property type="match status" value="1"/>
</dbReference>
<dbReference type="EMBL" id="AMZH03000848">
    <property type="protein sequence ID" value="RRT81696.1"/>
    <property type="molecule type" value="Genomic_DNA"/>
</dbReference>
<comment type="caution">
    <text evidence="2">The sequence shown here is derived from an EMBL/GenBank/DDBJ whole genome shotgun (WGS) entry which is preliminary data.</text>
</comment>
<gene>
    <name evidence="2" type="ORF">B296_00004566</name>
</gene>
<dbReference type="InterPro" id="IPR052920">
    <property type="entry name" value="DNA-binding_regulatory"/>
</dbReference>
<evidence type="ECO:0000313" key="3">
    <source>
        <dbReference type="Proteomes" id="UP000287651"/>
    </source>
</evidence>
<reference evidence="2 3" key="1">
    <citation type="journal article" date="2014" name="Agronomy (Basel)">
        <title>A Draft Genome Sequence for Ensete ventricosum, the Drought-Tolerant Tree Against Hunger.</title>
        <authorList>
            <person name="Harrison J."/>
            <person name="Moore K.A."/>
            <person name="Paszkiewicz K."/>
            <person name="Jones T."/>
            <person name="Grant M."/>
            <person name="Ambacheew D."/>
            <person name="Muzemil S."/>
            <person name="Studholme D.J."/>
        </authorList>
    </citation>
    <scope>NUCLEOTIDE SEQUENCE [LARGE SCALE GENOMIC DNA]</scope>
</reference>
<feature type="compositionally biased region" description="Basic residues" evidence="1">
    <location>
        <begin position="294"/>
        <end position="318"/>
    </location>
</feature>
<evidence type="ECO:0000313" key="2">
    <source>
        <dbReference type="EMBL" id="RRT81696.1"/>
    </source>
</evidence>
<evidence type="ECO:0000256" key="1">
    <source>
        <dbReference type="SAM" id="MobiDB-lite"/>
    </source>
</evidence>
<protein>
    <submittedName>
        <fullName evidence="2">Uncharacterized protein</fullName>
    </submittedName>
</protein>
<dbReference type="Proteomes" id="UP000287651">
    <property type="component" value="Unassembled WGS sequence"/>
</dbReference>
<dbReference type="AlphaFoldDB" id="A0A427B061"/>
<name>A0A427B061_ENSVE</name>
<feature type="region of interest" description="Disordered" evidence="1">
    <location>
        <begin position="294"/>
        <end position="325"/>
    </location>
</feature>
<organism evidence="2 3">
    <name type="scientific">Ensete ventricosum</name>
    <name type="common">Abyssinian banana</name>
    <name type="synonym">Musa ensete</name>
    <dbReference type="NCBI Taxonomy" id="4639"/>
    <lineage>
        <taxon>Eukaryota</taxon>
        <taxon>Viridiplantae</taxon>
        <taxon>Streptophyta</taxon>
        <taxon>Embryophyta</taxon>
        <taxon>Tracheophyta</taxon>
        <taxon>Spermatophyta</taxon>
        <taxon>Magnoliopsida</taxon>
        <taxon>Liliopsida</taxon>
        <taxon>Zingiberales</taxon>
        <taxon>Musaceae</taxon>
        <taxon>Ensete</taxon>
    </lineage>
</organism>
<dbReference type="PANTHER" id="PTHR43358">
    <property type="entry name" value="ALPHA/BETA-HYDROLASE"/>
    <property type="match status" value="1"/>
</dbReference>
<proteinExistence type="predicted"/>
<sequence>MGAVTSLLYGAEDPSIAGMVLDSAFSNLYDLMMELVDVYKIRLPKFTGDKNIIKFEGDHNSPRPQFYYDSVSIFFYNVLQPPQIPSSCTSNFQRYYDLGELKAGAGTDEVISCIFLLETNYVRKKKKILVKEIILDFLVDEDNMITNIGGNSVNESNLQVTHFVSYSCLRSILDFFLCNSYAHVRFLLLCKEMDCIVNFPVIIVDDILQEKRTVRDEECCSYSSSNRESWGRCSSLGGNSDGSSSAECTASTTSKHQVLFSFPWPVLFVPQQSVISSILLFQMTLRALATPLRRIQRKSSAKPKNKKKGTVVSKKPKREKLEKGETLSQRLRLCILGRANHRRHRST</sequence>